<protein>
    <submittedName>
        <fullName evidence="3">MBL fold metallo-hydrolase</fullName>
    </submittedName>
</protein>
<name>A0A9D2LBX5_9MICO</name>
<reference evidence="3" key="2">
    <citation type="submission" date="2021-04" db="EMBL/GenBank/DDBJ databases">
        <authorList>
            <person name="Gilroy R."/>
        </authorList>
    </citation>
    <scope>NUCLEOTIDE SEQUENCE</scope>
    <source>
        <strain evidence="3">ChiHjej13B12-24818</strain>
    </source>
</reference>
<dbReference type="Proteomes" id="UP000823823">
    <property type="component" value="Unassembled WGS sequence"/>
</dbReference>
<evidence type="ECO:0000259" key="2">
    <source>
        <dbReference type="SMART" id="SM00849"/>
    </source>
</evidence>
<dbReference type="InterPro" id="IPR050114">
    <property type="entry name" value="UPF0173_UPF0282_UlaG_hydrolase"/>
</dbReference>
<proteinExistence type="predicted"/>
<dbReference type="AlphaFoldDB" id="A0A9D2LBX5"/>
<dbReference type="SUPFAM" id="SSF56281">
    <property type="entry name" value="Metallo-hydrolase/oxidoreductase"/>
    <property type="match status" value="1"/>
</dbReference>
<gene>
    <name evidence="3" type="ORF">H9786_04625</name>
</gene>
<dbReference type="SMART" id="SM00849">
    <property type="entry name" value="Lactamase_B"/>
    <property type="match status" value="1"/>
</dbReference>
<dbReference type="EMBL" id="DWZH01000035">
    <property type="protein sequence ID" value="HJB09804.1"/>
    <property type="molecule type" value="Genomic_DNA"/>
</dbReference>
<dbReference type="CDD" id="cd06262">
    <property type="entry name" value="metallo-hydrolase-like_MBL-fold"/>
    <property type="match status" value="1"/>
</dbReference>
<dbReference type="InterPro" id="IPR036866">
    <property type="entry name" value="RibonucZ/Hydroxyglut_hydro"/>
</dbReference>
<reference evidence="3" key="1">
    <citation type="journal article" date="2021" name="PeerJ">
        <title>Extensive microbial diversity within the chicken gut microbiome revealed by metagenomics and culture.</title>
        <authorList>
            <person name="Gilroy R."/>
            <person name="Ravi A."/>
            <person name="Getino M."/>
            <person name="Pursley I."/>
            <person name="Horton D.L."/>
            <person name="Alikhan N.F."/>
            <person name="Baker D."/>
            <person name="Gharbi K."/>
            <person name="Hall N."/>
            <person name="Watson M."/>
            <person name="Adriaenssens E.M."/>
            <person name="Foster-Nyarko E."/>
            <person name="Jarju S."/>
            <person name="Secka A."/>
            <person name="Antonio M."/>
            <person name="Oren A."/>
            <person name="Chaudhuri R.R."/>
            <person name="La Ragione R."/>
            <person name="Hildebrand F."/>
            <person name="Pallen M.J."/>
        </authorList>
    </citation>
    <scope>NUCLEOTIDE SEQUENCE</scope>
    <source>
        <strain evidence="3">ChiHjej13B12-24818</strain>
    </source>
</reference>
<comment type="caution">
    <text evidence="3">The sequence shown here is derived from an EMBL/GenBank/DDBJ whole genome shotgun (WGS) entry which is preliminary data.</text>
</comment>
<organism evidence="3 4">
    <name type="scientific">Candidatus Brachybacterium merdavium</name>
    <dbReference type="NCBI Taxonomy" id="2838513"/>
    <lineage>
        <taxon>Bacteria</taxon>
        <taxon>Bacillati</taxon>
        <taxon>Actinomycetota</taxon>
        <taxon>Actinomycetes</taxon>
        <taxon>Micrococcales</taxon>
        <taxon>Dermabacteraceae</taxon>
        <taxon>Brachybacterium</taxon>
    </lineage>
</organism>
<dbReference type="InterPro" id="IPR001279">
    <property type="entry name" value="Metallo-B-lactamas"/>
</dbReference>
<sequence>MKIRHLVHSCLLVETAGRTILIDPGGFSGQAVRDLPTDVLTGIDIIAVTHQHPDHLDPVLLADLLAASPQAVVIAEPETAAQLGEPSPEERGAGDGDAVADPPVGLGQLMPLAAGAAHEFDAVGGNAPLRIAAVGGHHAIIHPDIPRVGNIGLVLSAGDGPRLGVTGDSLEPLQEFHGIDALAFAVVAPWSKMAETIDFLRAVGPKLALPVHDAVASDVGRPIYLRQATTLAPEGTEVRDWPEDRLVEIT</sequence>
<dbReference type="Pfam" id="PF13483">
    <property type="entry name" value="Lactamase_B_3"/>
    <property type="match status" value="1"/>
</dbReference>
<dbReference type="PANTHER" id="PTHR43546:SF3">
    <property type="entry name" value="UPF0173 METAL-DEPENDENT HYDROLASE MJ1163"/>
    <property type="match status" value="1"/>
</dbReference>
<evidence type="ECO:0000256" key="1">
    <source>
        <dbReference type="SAM" id="MobiDB-lite"/>
    </source>
</evidence>
<accession>A0A9D2LBX5</accession>
<evidence type="ECO:0000313" key="4">
    <source>
        <dbReference type="Proteomes" id="UP000823823"/>
    </source>
</evidence>
<feature type="domain" description="Metallo-beta-lactamase" evidence="2">
    <location>
        <begin position="7"/>
        <end position="212"/>
    </location>
</feature>
<dbReference type="Gene3D" id="3.60.15.10">
    <property type="entry name" value="Ribonuclease Z/Hydroxyacylglutathione hydrolase-like"/>
    <property type="match status" value="1"/>
</dbReference>
<feature type="region of interest" description="Disordered" evidence="1">
    <location>
        <begin position="80"/>
        <end position="99"/>
    </location>
</feature>
<dbReference type="PANTHER" id="PTHR43546">
    <property type="entry name" value="UPF0173 METAL-DEPENDENT HYDROLASE MJ1163-RELATED"/>
    <property type="match status" value="1"/>
</dbReference>
<evidence type="ECO:0000313" key="3">
    <source>
        <dbReference type="EMBL" id="HJB09804.1"/>
    </source>
</evidence>